<dbReference type="Pfam" id="PF01565">
    <property type="entry name" value="FAD_binding_4"/>
    <property type="match status" value="1"/>
</dbReference>
<gene>
    <name evidence="16 18" type="primary">murB</name>
    <name evidence="18" type="ORF">ENF18_03760</name>
</gene>
<dbReference type="GO" id="GO:0008762">
    <property type="term" value="F:UDP-N-acetylmuramate dehydrogenase activity"/>
    <property type="evidence" value="ECO:0007669"/>
    <property type="project" value="UniProtKB-UniRule"/>
</dbReference>
<organism evidence="18">
    <name type="scientific">candidate division WOR-3 bacterium</name>
    <dbReference type="NCBI Taxonomy" id="2052148"/>
    <lineage>
        <taxon>Bacteria</taxon>
        <taxon>Bacteria division WOR-3</taxon>
    </lineage>
</organism>
<dbReference type="EMBL" id="DQWE01000177">
    <property type="protein sequence ID" value="HDI82892.1"/>
    <property type="molecule type" value="Genomic_DNA"/>
</dbReference>
<evidence type="ECO:0000256" key="16">
    <source>
        <dbReference type="HAMAP-Rule" id="MF_00037"/>
    </source>
</evidence>
<evidence type="ECO:0000256" key="2">
    <source>
        <dbReference type="ARBA" id="ARBA00003921"/>
    </source>
</evidence>
<dbReference type="GO" id="GO:0009252">
    <property type="term" value="P:peptidoglycan biosynthetic process"/>
    <property type="evidence" value="ECO:0007669"/>
    <property type="project" value="UniProtKB-UniRule"/>
</dbReference>
<dbReference type="GO" id="GO:0051301">
    <property type="term" value="P:cell division"/>
    <property type="evidence" value="ECO:0007669"/>
    <property type="project" value="UniProtKB-KW"/>
</dbReference>
<keyword evidence="8 16" id="KW-0274">FAD</keyword>
<evidence type="ECO:0000313" key="18">
    <source>
        <dbReference type="EMBL" id="HDI82892.1"/>
    </source>
</evidence>
<dbReference type="GO" id="GO:0005829">
    <property type="term" value="C:cytosol"/>
    <property type="evidence" value="ECO:0007669"/>
    <property type="project" value="TreeGrafter"/>
</dbReference>
<keyword evidence="12 16" id="KW-0560">Oxidoreductase</keyword>
<dbReference type="GO" id="GO:0071949">
    <property type="term" value="F:FAD binding"/>
    <property type="evidence" value="ECO:0007669"/>
    <property type="project" value="InterPro"/>
</dbReference>
<keyword evidence="11 16" id="KW-0573">Peptidoglycan synthesis</keyword>
<dbReference type="PROSITE" id="PS51387">
    <property type="entry name" value="FAD_PCMH"/>
    <property type="match status" value="1"/>
</dbReference>
<dbReference type="InterPro" id="IPR011601">
    <property type="entry name" value="MurB_C"/>
</dbReference>
<dbReference type="GO" id="GO:0071555">
    <property type="term" value="P:cell wall organization"/>
    <property type="evidence" value="ECO:0007669"/>
    <property type="project" value="UniProtKB-KW"/>
</dbReference>
<comment type="pathway">
    <text evidence="4 16">Cell wall biogenesis; peptidoglycan biosynthesis.</text>
</comment>
<keyword evidence="5 16" id="KW-0963">Cytoplasm</keyword>
<dbReference type="InterPro" id="IPR036635">
    <property type="entry name" value="MurB_C_sf"/>
</dbReference>
<sequence>MIPSDFRGKVLVNEPLSNWTTIGTGGKADFLVFPEDADELLKLVCTLENSGVRWFVMGLGSNVLFPDSGFRGVVIKTDNLNNMIIEKNLVKVEAGVRLEALLRKAAENGLGGLEGLTGIPGSVGGAVRMNAGAYGYEIGPHIKGVLCVVEGELKNIEYRYGYRFSSVMDMVVVEAVVEFEERERNKILEEMEDFRKRRKKTQPLDRKTFGSVFKNPEGKKAWELLLEAGLPGTRIGGAMFSRKHANFIENTGNARTEDVISLINLAKEKVYEKTGIKLEEEVVVVKEED</sequence>
<evidence type="ECO:0000256" key="12">
    <source>
        <dbReference type="ARBA" id="ARBA00023002"/>
    </source>
</evidence>
<dbReference type="NCBIfam" id="TIGR00179">
    <property type="entry name" value="murB"/>
    <property type="match status" value="1"/>
</dbReference>
<keyword evidence="10 16" id="KW-0133">Cell shape</keyword>
<evidence type="ECO:0000259" key="17">
    <source>
        <dbReference type="PROSITE" id="PS51387"/>
    </source>
</evidence>
<dbReference type="PANTHER" id="PTHR21071:SF4">
    <property type="entry name" value="UDP-N-ACETYLENOLPYRUVOYLGLUCOSAMINE REDUCTASE"/>
    <property type="match status" value="1"/>
</dbReference>
<evidence type="ECO:0000256" key="15">
    <source>
        <dbReference type="ARBA" id="ARBA00048914"/>
    </source>
</evidence>
<keyword evidence="9 16" id="KW-0521">NADP</keyword>
<dbReference type="InterPro" id="IPR016167">
    <property type="entry name" value="FAD-bd_PCMH_sub1"/>
</dbReference>
<dbReference type="Proteomes" id="UP000885847">
    <property type="component" value="Unassembled WGS sequence"/>
</dbReference>
<dbReference type="SUPFAM" id="SSF56194">
    <property type="entry name" value="Uridine diphospho-N-Acetylenolpyruvylglucosamine reductase, MurB, C-terminal domain"/>
    <property type="match status" value="1"/>
</dbReference>
<feature type="active site" evidence="16">
    <location>
        <position position="163"/>
    </location>
</feature>
<dbReference type="Gene3D" id="3.30.465.10">
    <property type="match status" value="1"/>
</dbReference>
<dbReference type="GO" id="GO:0008360">
    <property type="term" value="P:regulation of cell shape"/>
    <property type="evidence" value="ECO:0007669"/>
    <property type="project" value="UniProtKB-KW"/>
</dbReference>
<feature type="active site" description="Proton donor" evidence="16">
    <location>
        <position position="211"/>
    </location>
</feature>
<evidence type="ECO:0000256" key="3">
    <source>
        <dbReference type="ARBA" id="ARBA00004496"/>
    </source>
</evidence>
<dbReference type="Pfam" id="PF02873">
    <property type="entry name" value="MurB_C"/>
    <property type="match status" value="1"/>
</dbReference>
<name>A0A7C0VAJ6_UNCW3</name>
<proteinExistence type="inferred from homology"/>
<keyword evidence="13 16" id="KW-0131">Cell cycle</keyword>
<keyword evidence="6 16" id="KW-0132">Cell division</keyword>
<keyword evidence="14 16" id="KW-0961">Cell wall biogenesis/degradation</keyword>
<evidence type="ECO:0000256" key="13">
    <source>
        <dbReference type="ARBA" id="ARBA00023306"/>
    </source>
</evidence>
<feature type="domain" description="FAD-binding PCMH-type" evidence="17">
    <location>
        <begin position="24"/>
        <end position="235"/>
    </location>
</feature>
<dbReference type="InterPro" id="IPR036318">
    <property type="entry name" value="FAD-bd_PCMH-like_sf"/>
</dbReference>
<comment type="caution">
    <text evidence="18">The sequence shown here is derived from an EMBL/GenBank/DDBJ whole genome shotgun (WGS) entry which is preliminary data.</text>
</comment>
<dbReference type="Gene3D" id="3.30.43.10">
    <property type="entry name" value="Uridine Diphospho-n-acetylenolpyruvylglucosamine Reductase, domain 2"/>
    <property type="match status" value="1"/>
</dbReference>
<dbReference type="InterPro" id="IPR003170">
    <property type="entry name" value="MurB"/>
</dbReference>
<evidence type="ECO:0000256" key="9">
    <source>
        <dbReference type="ARBA" id="ARBA00022857"/>
    </source>
</evidence>
<comment type="cofactor">
    <cofactor evidence="1 16">
        <name>FAD</name>
        <dbReference type="ChEBI" id="CHEBI:57692"/>
    </cofactor>
</comment>
<dbReference type="UniPathway" id="UPA00219"/>
<evidence type="ECO:0000256" key="11">
    <source>
        <dbReference type="ARBA" id="ARBA00022984"/>
    </source>
</evidence>
<evidence type="ECO:0000256" key="10">
    <source>
        <dbReference type="ARBA" id="ARBA00022960"/>
    </source>
</evidence>
<dbReference type="InterPro" id="IPR006094">
    <property type="entry name" value="Oxid_FAD_bind_N"/>
</dbReference>
<keyword evidence="7 16" id="KW-0285">Flavoprotein</keyword>
<dbReference type="InterPro" id="IPR016166">
    <property type="entry name" value="FAD-bd_PCMH"/>
</dbReference>
<dbReference type="SUPFAM" id="SSF56176">
    <property type="entry name" value="FAD-binding/transporter-associated domain-like"/>
    <property type="match status" value="1"/>
</dbReference>
<dbReference type="HAMAP" id="MF_00037">
    <property type="entry name" value="MurB"/>
    <property type="match status" value="1"/>
</dbReference>
<dbReference type="EC" id="1.3.1.98" evidence="16"/>
<comment type="subcellular location">
    <subcellularLocation>
        <location evidence="3 16">Cytoplasm</location>
    </subcellularLocation>
</comment>
<evidence type="ECO:0000256" key="14">
    <source>
        <dbReference type="ARBA" id="ARBA00023316"/>
    </source>
</evidence>
<dbReference type="InterPro" id="IPR016169">
    <property type="entry name" value="FAD-bd_PCMH_sub2"/>
</dbReference>
<dbReference type="PANTHER" id="PTHR21071">
    <property type="entry name" value="UDP-N-ACETYLENOLPYRUVOYLGLUCOSAMINE REDUCTASE"/>
    <property type="match status" value="1"/>
</dbReference>
<evidence type="ECO:0000256" key="8">
    <source>
        <dbReference type="ARBA" id="ARBA00022827"/>
    </source>
</evidence>
<reference evidence="18" key="1">
    <citation type="journal article" date="2020" name="mSystems">
        <title>Genome- and Community-Level Interaction Insights into Carbon Utilization and Element Cycling Functions of Hydrothermarchaeota in Hydrothermal Sediment.</title>
        <authorList>
            <person name="Zhou Z."/>
            <person name="Liu Y."/>
            <person name="Xu W."/>
            <person name="Pan J."/>
            <person name="Luo Z.H."/>
            <person name="Li M."/>
        </authorList>
    </citation>
    <scope>NUCLEOTIDE SEQUENCE [LARGE SCALE GENOMIC DNA]</scope>
    <source>
        <strain evidence="18">HyVt-102</strain>
    </source>
</reference>
<dbReference type="AlphaFoldDB" id="A0A7C0VAJ6"/>
<evidence type="ECO:0000256" key="4">
    <source>
        <dbReference type="ARBA" id="ARBA00004752"/>
    </source>
</evidence>
<feature type="active site" evidence="16">
    <location>
        <position position="281"/>
    </location>
</feature>
<evidence type="ECO:0000256" key="5">
    <source>
        <dbReference type="ARBA" id="ARBA00022490"/>
    </source>
</evidence>
<comment type="similarity">
    <text evidence="16">Belongs to the MurB family.</text>
</comment>
<evidence type="ECO:0000256" key="7">
    <source>
        <dbReference type="ARBA" id="ARBA00022630"/>
    </source>
</evidence>
<accession>A0A7C0VAJ6</accession>
<dbReference type="Gene3D" id="3.90.78.10">
    <property type="entry name" value="UDP-N-acetylenolpyruvoylglucosamine reductase, C-terminal domain"/>
    <property type="match status" value="1"/>
</dbReference>
<protein>
    <recommendedName>
        <fullName evidence="16">UDP-N-acetylenolpyruvoylglucosamine reductase</fullName>
        <ecNumber evidence="16">1.3.1.98</ecNumber>
    </recommendedName>
    <alternativeName>
        <fullName evidence="16">UDP-N-acetylmuramate dehydrogenase</fullName>
    </alternativeName>
</protein>
<comment type="catalytic activity">
    <reaction evidence="15 16">
        <text>UDP-N-acetyl-alpha-D-muramate + NADP(+) = UDP-N-acetyl-3-O-(1-carboxyvinyl)-alpha-D-glucosamine + NADPH + H(+)</text>
        <dbReference type="Rhea" id="RHEA:12248"/>
        <dbReference type="ChEBI" id="CHEBI:15378"/>
        <dbReference type="ChEBI" id="CHEBI:57783"/>
        <dbReference type="ChEBI" id="CHEBI:58349"/>
        <dbReference type="ChEBI" id="CHEBI:68483"/>
        <dbReference type="ChEBI" id="CHEBI:70757"/>
        <dbReference type="EC" id="1.3.1.98"/>
    </reaction>
</comment>
<evidence type="ECO:0000256" key="1">
    <source>
        <dbReference type="ARBA" id="ARBA00001974"/>
    </source>
</evidence>
<dbReference type="NCBIfam" id="NF010480">
    <property type="entry name" value="PRK13905.1"/>
    <property type="match status" value="1"/>
</dbReference>
<comment type="function">
    <text evidence="2 16">Cell wall formation.</text>
</comment>
<evidence type="ECO:0000256" key="6">
    <source>
        <dbReference type="ARBA" id="ARBA00022618"/>
    </source>
</evidence>